<dbReference type="InterPro" id="IPR004090">
    <property type="entry name" value="Chemotax_Me-accpt_rcpt"/>
</dbReference>
<evidence type="ECO:0000313" key="7">
    <source>
        <dbReference type="EMBL" id="MDR6216091.1"/>
    </source>
</evidence>
<dbReference type="EMBL" id="JAVIZX010000001">
    <property type="protein sequence ID" value="MDR6216091.1"/>
    <property type="molecule type" value="Genomic_DNA"/>
</dbReference>
<proteinExistence type="inferred from homology"/>
<dbReference type="InterPro" id="IPR024478">
    <property type="entry name" value="HlyB_4HB_MCP"/>
</dbReference>
<evidence type="ECO:0000313" key="8">
    <source>
        <dbReference type="Proteomes" id="UP001267710"/>
    </source>
</evidence>
<keyword evidence="4" id="KW-0812">Transmembrane</keyword>
<gene>
    <name evidence="7" type="ORF">QE399_003780</name>
</gene>
<dbReference type="PROSITE" id="PS50885">
    <property type="entry name" value="HAMP"/>
    <property type="match status" value="1"/>
</dbReference>
<dbReference type="SMART" id="SM00283">
    <property type="entry name" value="MA"/>
    <property type="match status" value="1"/>
</dbReference>
<reference evidence="7 8" key="1">
    <citation type="submission" date="2023-08" db="EMBL/GenBank/DDBJ databases">
        <title>Functional and genomic diversity of the sorghum phyllosphere microbiome.</title>
        <authorList>
            <person name="Shade A."/>
        </authorList>
    </citation>
    <scope>NUCLEOTIDE SEQUENCE [LARGE SCALE GENOMIC DNA]</scope>
    <source>
        <strain evidence="7 8">SORGH_AS_0335</strain>
    </source>
</reference>
<dbReference type="CDD" id="cd19411">
    <property type="entry name" value="MCP2201-like_sensor"/>
    <property type="match status" value="1"/>
</dbReference>
<dbReference type="Gene3D" id="1.10.287.950">
    <property type="entry name" value="Methyl-accepting chemotaxis protein"/>
    <property type="match status" value="1"/>
</dbReference>
<accession>A0ABU1IFT4</accession>
<dbReference type="PANTHER" id="PTHR43531:SF14">
    <property type="entry name" value="METHYL-ACCEPTING CHEMOTAXIS PROTEIN I-RELATED"/>
    <property type="match status" value="1"/>
</dbReference>
<feature type="transmembrane region" description="Helical" evidence="4">
    <location>
        <begin position="12"/>
        <end position="34"/>
    </location>
</feature>
<evidence type="ECO:0000259" key="5">
    <source>
        <dbReference type="PROSITE" id="PS50111"/>
    </source>
</evidence>
<dbReference type="InterPro" id="IPR047347">
    <property type="entry name" value="YvaQ-like_sensor"/>
</dbReference>
<dbReference type="CDD" id="cd06225">
    <property type="entry name" value="HAMP"/>
    <property type="match status" value="1"/>
</dbReference>
<evidence type="ECO:0000259" key="6">
    <source>
        <dbReference type="PROSITE" id="PS50885"/>
    </source>
</evidence>
<dbReference type="Pfam" id="PF00015">
    <property type="entry name" value="MCPsignal"/>
    <property type="match status" value="1"/>
</dbReference>
<dbReference type="InterPro" id="IPR003660">
    <property type="entry name" value="HAMP_dom"/>
</dbReference>
<keyword evidence="3" id="KW-0807">Transducer</keyword>
<feature type="domain" description="Methyl-accepting transducer" evidence="5">
    <location>
        <begin position="272"/>
        <end position="501"/>
    </location>
</feature>
<dbReference type="InterPro" id="IPR051310">
    <property type="entry name" value="MCP_chemotaxis"/>
</dbReference>
<dbReference type="Pfam" id="PF12729">
    <property type="entry name" value="4HB_MCP_1"/>
    <property type="match status" value="1"/>
</dbReference>
<protein>
    <submittedName>
        <fullName evidence="7">Methyl-accepting chemotaxis protein</fullName>
    </submittedName>
</protein>
<evidence type="ECO:0000256" key="2">
    <source>
        <dbReference type="ARBA" id="ARBA00029447"/>
    </source>
</evidence>
<sequence length="546" mass="57657">MSTKGFGNLRIGYRIGLAFAATIVLLIVVAVLSVTSLDRVNDALHSVTKDYYVKVRLLDDIADEVDLQARLVRNLLIFEAPEVRAREVKGIETSYATVTTLYARLTEMVRQETGKKLLAEVQTRRTQYSKDIDTFLALVRSEQIAEAKVHLENALRNSQLSYMASMKALADYQQSMTDKASEYANQQVRSGTLIVLAIAVAAVLVSVVLGWLITRSITRPIGRAVEVAETVAAGDLTSRIEVSSRDEVGQLLAALQRMNASLVDIVGNVRTASDSIATGSVQIANGNADLSQRTEEQASNLEETAASMEELTSTVQQNADAARRAQQLAATATRVATDGGSVVGDVVSTMNDIKTSSGRMAEIIGVIDGIAFQTNILALNAAVEAARAGEQGRGFAVVAGEVRSLAGRSAEAAKEIKALIEASVARVNTGGDLVEQAGRTMNDVVSQVTQVSSLISEISAASAEQSSGINQVGNAVQQLDQVTQQNAALVEESAAAADSLKFQAEALSRVVAQFRLPSDGIATAASPTAIRGSATASPLLVGATAY</sequence>
<organism evidence="7 8">
    <name type="scientific">Paracidovorax wautersii</name>
    <dbReference type="NCBI Taxonomy" id="1177982"/>
    <lineage>
        <taxon>Bacteria</taxon>
        <taxon>Pseudomonadati</taxon>
        <taxon>Pseudomonadota</taxon>
        <taxon>Betaproteobacteria</taxon>
        <taxon>Burkholderiales</taxon>
        <taxon>Comamonadaceae</taxon>
        <taxon>Paracidovorax</taxon>
    </lineage>
</organism>
<dbReference type="CDD" id="cd11386">
    <property type="entry name" value="MCP_signal"/>
    <property type="match status" value="1"/>
</dbReference>
<keyword evidence="4" id="KW-0472">Membrane</keyword>
<keyword evidence="1" id="KW-0488">Methylation</keyword>
<keyword evidence="8" id="KW-1185">Reference proteome</keyword>
<keyword evidence="4" id="KW-1133">Transmembrane helix</keyword>
<feature type="transmembrane region" description="Helical" evidence="4">
    <location>
        <begin position="193"/>
        <end position="213"/>
    </location>
</feature>
<dbReference type="Gene3D" id="6.10.340.10">
    <property type="match status" value="1"/>
</dbReference>
<evidence type="ECO:0000256" key="3">
    <source>
        <dbReference type="PROSITE-ProRule" id="PRU00284"/>
    </source>
</evidence>
<dbReference type="PRINTS" id="PR00260">
    <property type="entry name" value="CHEMTRNSDUCR"/>
</dbReference>
<name>A0ABU1IFT4_9BURK</name>
<dbReference type="Proteomes" id="UP001267710">
    <property type="component" value="Unassembled WGS sequence"/>
</dbReference>
<dbReference type="PANTHER" id="PTHR43531">
    <property type="entry name" value="PROTEIN ICFG"/>
    <property type="match status" value="1"/>
</dbReference>
<feature type="domain" description="HAMP" evidence="6">
    <location>
        <begin position="215"/>
        <end position="267"/>
    </location>
</feature>
<comment type="caution">
    <text evidence="7">The sequence shown here is derived from an EMBL/GenBank/DDBJ whole genome shotgun (WGS) entry which is preliminary data.</text>
</comment>
<dbReference type="SUPFAM" id="SSF58104">
    <property type="entry name" value="Methyl-accepting chemotaxis protein (MCP) signaling domain"/>
    <property type="match status" value="1"/>
</dbReference>
<dbReference type="PROSITE" id="PS50111">
    <property type="entry name" value="CHEMOTAXIS_TRANSDUC_2"/>
    <property type="match status" value="1"/>
</dbReference>
<dbReference type="InterPro" id="IPR004089">
    <property type="entry name" value="MCPsignal_dom"/>
</dbReference>
<dbReference type="Pfam" id="PF00672">
    <property type="entry name" value="HAMP"/>
    <property type="match status" value="1"/>
</dbReference>
<evidence type="ECO:0000256" key="1">
    <source>
        <dbReference type="ARBA" id="ARBA00022481"/>
    </source>
</evidence>
<comment type="similarity">
    <text evidence="2">Belongs to the methyl-accepting chemotaxis (MCP) protein family.</text>
</comment>
<evidence type="ECO:0000256" key="4">
    <source>
        <dbReference type="SAM" id="Phobius"/>
    </source>
</evidence>
<dbReference type="RefSeq" id="WP_309831236.1">
    <property type="nucleotide sequence ID" value="NZ_JAVIZX010000001.1"/>
</dbReference>
<dbReference type="SMART" id="SM00304">
    <property type="entry name" value="HAMP"/>
    <property type="match status" value="1"/>
</dbReference>